<gene>
    <name evidence="2" type="ORF">HJG59_009848</name>
</gene>
<evidence type="ECO:0000313" key="3">
    <source>
        <dbReference type="Proteomes" id="UP000550707"/>
    </source>
</evidence>
<dbReference type="EMBL" id="JACASF010000021">
    <property type="protein sequence ID" value="KAF6407137.1"/>
    <property type="molecule type" value="Genomic_DNA"/>
</dbReference>
<dbReference type="Proteomes" id="UP000550707">
    <property type="component" value="Unassembled WGS sequence"/>
</dbReference>
<proteinExistence type="predicted"/>
<dbReference type="AlphaFoldDB" id="A0A7J8C8G8"/>
<evidence type="ECO:0000313" key="2">
    <source>
        <dbReference type="EMBL" id="KAF6407137.1"/>
    </source>
</evidence>
<protein>
    <submittedName>
        <fullName evidence="2">Uncharacterized protein</fullName>
    </submittedName>
</protein>
<feature type="region of interest" description="Disordered" evidence="1">
    <location>
        <begin position="64"/>
        <end position="91"/>
    </location>
</feature>
<feature type="region of interest" description="Disordered" evidence="1">
    <location>
        <begin position="131"/>
        <end position="155"/>
    </location>
</feature>
<organism evidence="2 3">
    <name type="scientific">Molossus molossus</name>
    <name type="common">Pallas' mastiff bat</name>
    <name type="synonym">Vespertilio molossus</name>
    <dbReference type="NCBI Taxonomy" id="27622"/>
    <lineage>
        <taxon>Eukaryota</taxon>
        <taxon>Metazoa</taxon>
        <taxon>Chordata</taxon>
        <taxon>Craniata</taxon>
        <taxon>Vertebrata</taxon>
        <taxon>Euteleostomi</taxon>
        <taxon>Mammalia</taxon>
        <taxon>Eutheria</taxon>
        <taxon>Laurasiatheria</taxon>
        <taxon>Chiroptera</taxon>
        <taxon>Yangochiroptera</taxon>
        <taxon>Molossidae</taxon>
        <taxon>Molossus</taxon>
    </lineage>
</organism>
<accession>A0A7J8C8G8</accession>
<comment type="caution">
    <text evidence="2">The sequence shown here is derived from an EMBL/GenBank/DDBJ whole genome shotgun (WGS) entry which is preliminary data.</text>
</comment>
<keyword evidence="3" id="KW-1185">Reference proteome</keyword>
<sequence>MFHRDQPPLGRPNWWAFGDSCARPLRLLQPCPPPPPRQNGAATPQLRGHLHQAADLARWRHCGKRGSPCRPRRTPARPATQGTAPATCDRRAHRARRHGWAAGLTSPHTAPSLMANEVQPAHWLVRPHGPRRPVAPPAQGGHIRSSAPTWSFGSRASAADRCPRLLVRLSAEAGLQHRPISGSAPPWVPLTMPPSPANQDTVTIATAWRQGRRLTSTEPTRGAPKRGLEKEWGGCATPNKERGDTKKGPLTTPKCKTAEEKGGENPHTFV</sequence>
<name>A0A7J8C8G8_MOLMO</name>
<dbReference type="InParanoid" id="A0A7J8C8G8"/>
<reference evidence="2 3" key="1">
    <citation type="journal article" date="2020" name="Nature">
        <title>Six reference-quality genomes reveal evolution of bat adaptations.</title>
        <authorList>
            <person name="Jebb D."/>
            <person name="Huang Z."/>
            <person name="Pippel M."/>
            <person name="Hughes G.M."/>
            <person name="Lavrichenko K."/>
            <person name="Devanna P."/>
            <person name="Winkler S."/>
            <person name="Jermiin L.S."/>
            <person name="Skirmuntt E.C."/>
            <person name="Katzourakis A."/>
            <person name="Burkitt-Gray L."/>
            <person name="Ray D.A."/>
            <person name="Sullivan K.A.M."/>
            <person name="Roscito J.G."/>
            <person name="Kirilenko B.M."/>
            <person name="Davalos L.M."/>
            <person name="Corthals A.P."/>
            <person name="Power M.L."/>
            <person name="Jones G."/>
            <person name="Ransome R.D."/>
            <person name="Dechmann D.K.N."/>
            <person name="Locatelli A.G."/>
            <person name="Puechmaille S.J."/>
            <person name="Fedrigo O."/>
            <person name="Jarvis E.D."/>
            <person name="Hiller M."/>
            <person name="Vernes S.C."/>
            <person name="Myers E.W."/>
            <person name="Teeling E.C."/>
        </authorList>
    </citation>
    <scope>NUCLEOTIDE SEQUENCE [LARGE SCALE GENOMIC DNA]</scope>
    <source>
        <strain evidence="2">MMolMol1</strain>
        <tissue evidence="2">Muscle</tissue>
    </source>
</reference>
<feature type="compositionally biased region" description="Low complexity" evidence="1">
    <location>
        <begin position="76"/>
        <end position="87"/>
    </location>
</feature>
<evidence type="ECO:0000256" key="1">
    <source>
        <dbReference type="SAM" id="MobiDB-lite"/>
    </source>
</evidence>
<feature type="region of interest" description="Disordered" evidence="1">
    <location>
        <begin position="213"/>
        <end position="270"/>
    </location>
</feature>